<dbReference type="NCBIfam" id="NF001209">
    <property type="entry name" value="PRK00175.1"/>
    <property type="match status" value="1"/>
</dbReference>
<evidence type="ECO:0000313" key="6">
    <source>
        <dbReference type="Proteomes" id="UP001218188"/>
    </source>
</evidence>
<dbReference type="InterPro" id="IPR008220">
    <property type="entry name" value="HAT_MetX-like"/>
</dbReference>
<evidence type="ECO:0000256" key="1">
    <source>
        <dbReference type="ARBA" id="ARBA00006886"/>
    </source>
</evidence>
<dbReference type="PANTHER" id="PTHR32268">
    <property type="entry name" value="HOMOSERINE O-ACETYLTRANSFERASE"/>
    <property type="match status" value="1"/>
</dbReference>
<keyword evidence="6" id="KW-1185">Reference proteome</keyword>
<evidence type="ECO:0000259" key="4">
    <source>
        <dbReference type="Pfam" id="PF00561"/>
    </source>
</evidence>
<keyword evidence="2" id="KW-0808">Transferase</keyword>
<dbReference type="InterPro" id="IPR000073">
    <property type="entry name" value="AB_hydrolase_1"/>
</dbReference>
<dbReference type="SUPFAM" id="SSF53474">
    <property type="entry name" value="alpha/beta-Hydrolases"/>
    <property type="match status" value="1"/>
</dbReference>
<gene>
    <name evidence="5" type="ORF">C8F04DRAFT_1124334</name>
</gene>
<dbReference type="GO" id="GO:0004414">
    <property type="term" value="F:homoserine O-acetyltransferase activity"/>
    <property type="evidence" value="ECO:0007669"/>
    <property type="project" value="TreeGrafter"/>
</dbReference>
<dbReference type="AlphaFoldDB" id="A0AAD6WTR5"/>
<feature type="active site" description="Nucleophile" evidence="3">
    <location>
        <position position="136"/>
    </location>
</feature>
<dbReference type="GO" id="GO:0009086">
    <property type="term" value="P:methionine biosynthetic process"/>
    <property type="evidence" value="ECO:0007669"/>
    <property type="project" value="TreeGrafter"/>
</dbReference>
<dbReference type="EMBL" id="JARJCM010000133">
    <property type="protein sequence ID" value="KAJ7026813.1"/>
    <property type="molecule type" value="Genomic_DNA"/>
</dbReference>
<comment type="caution">
    <text evidence="5">The sequence shown here is derived from an EMBL/GenBank/DDBJ whole genome shotgun (WGS) entry which is preliminary data.</text>
</comment>
<dbReference type="InterPro" id="IPR029058">
    <property type="entry name" value="AB_hydrolase_fold"/>
</dbReference>
<organism evidence="5 6">
    <name type="scientific">Mycena alexandri</name>
    <dbReference type="NCBI Taxonomy" id="1745969"/>
    <lineage>
        <taxon>Eukaryota</taxon>
        <taxon>Fungi</taxon>
        <taxon>Dikarya</taxon>
        <taxon>Basidiomycota</taxon>
        <taxon>Agaricomycotina</taxon>
        <taxon>Agaricomycetes</taxon>
        <taxon>Agaricomycetidae</taxon>
        <taxon>Agaricales</taxon>
        <taxon>Marasmiineae</taxon>
        <taxon>Mycenaceae</taxon>
        <taxon>Mycena</taxon>
    </lineage>
</organism>
<dbReference type="PANTHER" id="PTHR32268:SF11">
    <property type="entry name" value="HOMOSERINE O-ACETYLTRANSFERASE"/>
    <property type="match status" value="1"/>
</dbReference>
<dbReference type="GO" id="GO:0009092">
    <property type="term" value="P:homoserine metabolic process"/>
    <property type="evidence" value="ECO:0007669"/>
    <property type="project" value="TreeGrafter"/>
</dbReference>
<evidence type="ECO:0000313" key="5">
    <source>
        <dbReference type="EMBL" id="KAJ7026813.1"/>
    </source>
</evidence>
<dbReference type="HAMAP" id="MF_00296">
    <property type="entry name" value="MetX_acyltransf"/>
    <property type="match status" value="1"/>
</dbReference>
<dbReference type="Gene3D" id="3.40.50.1820">
    <property type="entry name" value="alpha/beta hydrolase"/>
    <property type="match status" value="1"/>
</dbReference>
<comment type="similarity">
    <text evidence="1">Belongs to the AB hydrolase superfamily. MetX family.</text>
</comment>
<feature type="domain" description="AB hydrolase-1" evidence="4">
    <location>
        <begin position="40"/>
        <end position="368"/>
    </location>
</feature>
<evidence type="ECO:0000256" key="3">
    <source>
        <dbReference type="PIRSR" id="PIRSR000443-1"/>
    </source>
</evidence>
<reference evidence="5" key="1">
    <citation type="submission" date="2023-03" db="EMBL/GenBank/DDBJ databases">
        <title>Massive genome expansion in bonnet fungi (Mycena s.s.) driven by repeated elements and novel gene families across ecological guilds.</title>
        <authorList>
            <consortium name="Lawrence Berkeley National Laboratory"/>
            <person name="Harder C.B."/>
            <person name="Miyauchi S."/>
            <person name="Viragh M."/>
            <person name="Kuo A."/>
            <person name="Thoen E."/>
            <person name="Andreopoulos B."/>
            <person name="Lu D."/>
            <person name="Skrede I."/>
            <person name="Drula E."/>
            <person name="Henrissat B."/>
            <person name="Morin E."/>
            <person name="Kohler A."/>
            <person name="Barry K."/>
            <person name="LaButti K."/>
            <person name="Morin E."/>
            <person name="Salamov A."/>
            <person name="Lipzen A."/>
            <person name="Mereny Z."/>
            <person name="Hegedus B."/>
            <person name="Baldrian P."/>
            <person name="Stursova M."/>
            <person name="Weitz H."/>
            <person name="Taylor A."/>
            <person name="Grigoriev I.V."/>
            <person name="Nagy L.G."/>
            <person name="Martin F."/>
            <person name="Kauserud H."/>
        </authorList>
    </citation>
    <scope>NUCLEOTIDE SEQUENCE</scope>
    <source>
        <strain evidence="5">CBHHK200</strain>
    </source>
</reference>
<accession>A0AAD6WTR5</accession>
<dbReference type="Pfam" id="PF00561">
    <property type="entry name" value="Abhydrolase_1"/>
    <property type="match status" value="1"/>
</dbReference>
<dbReference type="NCBIfam" id="TIGR01392">
    <property type="entry name" value="homoserO_Ac_trn"/>
    <property type="match status" value="1"/>
</dbReference>
<name>A0AAD6WTR5_9AGAR</name>
<dbReference type="PIRSF" id="PIRSF000443">
    <property type="entry name" value="Homoser_Ac_trans"/>
    <property type="match status" value="1"/>
</dbReference>
<sequence length="390" mass="43431">MSGTTWTLTVAQFQLEYGLTLPSTTVCYRSWGTLNHARNNVMVICHPFTGSVDVEKWWGPLIGSGKAFDPKHYFIICANVLGSPFGTTSPLSIDSSTGRRYGPNFPSTTIRDDVRLHKLVLDHLGVTSVAVVVGGSMGGMTALEWPLCFPDLVRRIIPLATCAKQSAWCIAWGEAKRQIIYTDSAFRGGYYPRERPPKQGLAAARMVGLVTYRSSDSYEQRFGRKLDDPCSHVHYHHQQKGDDNTVCNTTKAQIVVDHAEHPRFSAQSYLHYKGATFATDFDANCYIHLTHKMDTHDITRGRVSVADVDEHTALSSVLRTLPPHPLIISISSDVLCPPHEQKILADGIPEAELVIIDSMAGHDGFLVESERIDAAVVRYLRHEFPEFYDD</sequence>
<proteinExistence type="inferred from homology"/>
<feature type="active site" evidence="3">
    <location>
        <position position="333"/>
    </location>
</feature>
<dbReference type="Proteomes" id="UP001218188">
    <property type="component" value="Unassembled WGS sequence"/>
</dbReference>
<feature type="active site" evidence="3">
    <location>
        <position position="362"/>
    </location>
</feature>
<protein>
    <submittedName>
        <fullName evidence="5">Homoserine O-acetyltransferase</fullName>
    </submittedName>
</protein>
<evidence type="ECO:0000256" key="2">
    <source>
        <dbReference type="ARBA" id="ARBA00022679"/>
    </source>
</evidence>